<gene>
    <name evidence="1" type="ORF">G6F50_009840</name>
</gene>
<evidence type="ECO:0000313" key="2">
    <source>
        <dbReference type="Proteomes" id="UP000740926"/>
    </source>
</evidence>
<proteinExistence type="predicted"/>
<organism evidence="1 2">
    <name type="scientific">Rhizopus delemar</name>
    <dbReference type="NCBI Taxonomy" id="936053"/>
    <lineage>
        <taxon>Eukaryota</taxon>
        <taxon>Fungi</taxon>
        <taxon>Fungi incertae sedis</taxon>
        <taxon>Mucoromycota</taxon>
        <taxon>Mucoromycotina</taxon>
        <taxon>Mucoromycetes</taxon>
        <taxon>Mucorales</taxon>
        <taxon>Mucorineae</taxon>
        <taxon>Rhizopodaceae</taxon>
        <taxon>Rhizopus</taxon>
    </lineage>
</organism>
<evidence type="ECO:0008006" key="3">
    <source>
        <dbReference type="Google" id="ProtNLM"/>
    </source>
</evidence>
<dbReference type="EMBL" id="JAANIU010002017">
    <property type="protein sequence ID" value="KAG1565684.1"/>
    <property type="molecule type" value="Genomic_DNA"/>
</dbReference>
<protein>
    <recommendedName>
        <fullName evidence="3">Reverse transcriptase RNase H-like domain-containing protein</fullName>
    </recommendedName>
</protein>
<dbReference type="InterPro" id="IPR043502">
    <property type="entry name" value="DNA/RNA_pol_sf"/>
</dbReference>
<sequence length="270" mass="30954">MPLPPINDLHQRMGSVAVFTIFDIRTCFHRFLIQGSTRSKTAFAHPFTNLPYTALYIDDLCVFSSGYMSQRVEYVCKALKRLTAEVFHPFSVATGVNAYDIDGVVYQVIDQVIKYNAFAARSLFPTERRYHTNKREFRHFTLITDHKALIYIKEQDVPNAIILVWCETIFEYLFDIAHCPGIKNIIPDALGCLFPDDNKLESYETQTYAVTSATPSSSSSSKPLLHRTLQYEDYITSSLEERKDIILKAHLLGHYGIKAIEQTNHSDKLR</sequence>
<dbReference type="Gene3D" id="3.30.70.270">
    <property type="match status" value="1"/>
</dbReference>
<accession>A0A9P6YW14</accession>
<dbReference type="InterPro" id="IPR043128">
    <property type="entry name" value="Rev_trsase/Diguanyl_cyclase"/>
</dbReference>
<dbReference type="AlphaFoldDB" id="A0A9P6YW14"/>
<keyword evidence="2" id="KW-1185">Reference proteome</keyword>
<dbReference type="SUPFAM" id="SSF56672">
    <property type="entry name" value="DNA/RNA polymerases"/>
    <property type="match status" value="1"/>
</dbReference>
<evidence type="ECO:0000313" key="1">
    <source>
        <dbReference type="EMBL" id="KAG1565684.1"/>
    </source>
</evidence>
<dbReference type="Proteomes" id="UP000740926">
    <property type="component" value="Unassembled WGS sequence"/>
</dbReference>
<comment type="caution">
    <text evidence="1">The sequence shown here is derived from an EMBL/GenBank/DDBJ whole genome shotgun (WGS) entry which is preliminary data.</text>
</comment>
<reference evidence="1 2" key="1">
    <citation type="journal article" date="2020" name="Microb. Genom.">
        <title>Genetic diversity of clinical and environmental Mucorales isolates obtained from an investigation of mucormycosis cases among solid organ transplant recipients.</title>
        <authorList>
            <person name="Nguyen M.H."/>
            <person name="Kaul D."/>
            <person name="Muto C."/>
            <person name="Cheng S.J."/>
            <person name="Richter R.A."/>
            <person name="Bruno V.M."/>
            <person name="Liu G."/>
            <person name="Beyhan S."/>
            <person name="Sundermann A.J."/>
            <person name="Mounaud S."/>
            <person name="Pasculle A.W."/>
            <person name="Nierman W.C."/>
            <person name="Driscoll E."/>
            <person name="Cumbie R."/>
            <person name="Clancy C.J."/>
            <person name="Dupont C.L."/>
        </authorList>
    </citation>
    <scope>NUCLEOTIDE SEQUENCE [LARGE SCALE GENOMIC DNA]</scope>
    <source>
        <strain evidence="1 2">GL24</strain>
    </source>
</reference>
<name>A0A9P6YW14_9FUNG</name>